<reference evidence="3 4" key="1">
    <citation type="submission" date="2018-12" db="EMBL/GenBank/DDBJ databases">
        <title>Complete genome sequence of Haloplanus rallus MBLA0036.</title>
        <authorList>
            <person name="Nam Y.-d."/>
            <person name="Kang J."/>
            <person name="Chung W.-H."/>
            <person name="Park Y.S."/>
        </authorList>
    </citation>
    <scope>NUCLEOTIDE SEQUENCE [LARGE SCALE GENOMIC DNA]</scope>
    <source>
        <strain evidence="3 4">MBLA0036</strain>
    </source>
</reference>
<dbReference type="EMBL" id="CP034345">
    <property type="protein sequence ID" value="QGX96188.1"/>
    <property type="molecule type" value="Genomic_DNA"/>
</dbReference>
<evidence type="ECO:0000313" key="3">
    <source>
        <dbReference type="EMBL" id="QGX96188.1"/>
    </source>
</evidence>
<dbReference type="RefSeq" id="WP_157690650.1">
    <property type="nucleotide sequence ID" value="NZ_CP034345.1"/>
</dbReference>
<protein>
    <submittedName>
        <fullName evidence="3">Uncharacterized protein</fullName>
    </submittedName>
</protein>
<proteinExistence type="predicted"/>
<accession>A0A6B9F6Z8</accession>
<keyword evidence="2" id="KW-0812">Transmembrane</keyword>
<feature type="transmembrane region" description="Helical" evidence="2">
    <location>
        <begin position="59"/>
        <end position="78"/>
    </location>
</feature>
<feature type="coiled-coil region" evidence="1">
    <location>
        <begin position="33"/>
        <end position="60"/>
    </location>
</feature>
<keyword evidence="1" id="KW-0175">Coiled coil</keyword>
<evidence type="ECO:0000256" key="2">
    <source>
        <dbReference type="SAM" id="Phobius"/>
    </source>
</evidence>
<sequence length="517" mass="57153">MSCQAPGMLGDDGPVDDRVARTEVLARAFADAAGEFFERRKQYEDAIEEAESEKDRMKMIGIGGVGVGVLLLVVGVAGGNGASLPLIGIGLLVAAAGGAYAYTQYQAAEERIEENRRNLRENEPDGEVSFVSQVTVPFYLVPYQERFMIFDGLDQAPETRLELANIDGDALTSEAERYGEMIDTFEETLGGESVVSPEFAEQFAPDVAEHGRLERPLLDRIDAMTDVASSVSHDVVDVNVHANDAKSESIRTFAERGAFREGSDLPSVPTRRSAAESEAAVDEIRGVEQEAVSGDLLSQAREQRTFVNETATEFAERLQTNEEAVNDHYGAYAESAETAVHRHVCAECLAERIEDIDGRLDLVSEILSSETGSLGAALSDRDLDEGYDGKFTEKIRNDIQREIPELSETLKRAYNTLPELGAGGGHCEVHGEVQTTPVPDGGAIFGETWRSLYYAFREPIMESADDLERDAEEVRQNKEQKMIDMTQYEQIKERAERDYHQVRSDYEAAKTVQRRLR</sequence>
<keyword evidence="4" id="KW-1185">Reference proteome</keyword>
<feature type="coiled-coil region" evidence="1">
    <location>
        <begin position="461"/>
        <end position="512"/>
    </location>
</feature>
<name>A0A6B9F6Z8_9EURY</name>
<keyword evidence="2" id="KW-1133">Transmembrane helix</keyword>
<evidence type="ECO:0000313" key="4">
    <source>
        <dbReference type="Proteomes" id="UP000428325"/>
    </source>
</evidence>
<keyword evidence="2" id="KW-0472">Membrane</keyword>
<evidence type="ECO:0000256" key="1">
    <source>
        <dbReference type="SAM" id="Coils"/>
    </source>
</evidence>
<gene>
    <name evidence="3" type="ORF">EI982_16080</name>
</gene>
<dbReference type="AlphaFoldDB" id="A0A6B9F6Z8"/>
<dbReference type="GeneID" id="99243972"/>
<organism evidence="3 4">
    <name type="scientific">Haloplanus rallus</name>
    <dbReference type="NCBI Taxonomy" id="1816183"/>
    <lineage>
        <taxon>Archaea</taxon>
        <taxon>Methanobacteriati</taxon>
        <taxon>Methanobacteriota</taxon>
        <taxon>Stenosarchaea group</taxon>
        <taxon>Halobacteria</taxon>
        <taxon>Halobacteriales</taxon>
        <taxon>Haloferacaceae</taxon>
        <taxon>Haloplanus</taxon>
    </lineage>
</organism>
<dbReference type="Proteomes" id="UP000428325">
    <property type="component" value="Chromosome"/>
</dbReference>
<dbReference type="KEGG" id="hra:EI982_16080"/>